<dbReference type="PANTHER" id="PTHR13109">
    <property type="entry name" value="NEUROCHONDRIN"/>
    <property type="match status" value="1"/>
</dbReference>
<dbReference type="InterPro" id="IPR008709">
    <property type="entry name" value="Neurochondrin"/>
</dbReference>
<gene>
    <name evidence="2" type="ORF">PACLA_8A009009</name>
</gene>
<proteinExistence type="inferred from homology"/>
<dbReference type="InterPro" id="IPR016024">
    <property type="entry name" value="ARM-type_fold"/>
</dbReference>
<dbReference type="OrthoDB" id="8186546at2759"/>
<dbReference type="GO" id="GO:0030425">
    <property type="term" value="C:dendrite"/>
    <property type="evidence" value="ECO:0007669"/>
    <property type="project" value="TreeGrafter"/>
</dbReference>
<accession>A0A6S7FZY8</accession>
<comment type="caution">
    <text evidence="2">The sequence shown here is derived from an EMBL/GenBank/DDBJ whole genome shotgun (WGS) entry which is preliminary data.</text>
</comment>
<dbReference type="GO" id="GO:0031175">
    <property type="term" value="P:neuron projection development"/>
    <property type="evidence" value="ECO:0007669"/>
    <property type="project" value="TreeGrafter"/>
</dbReference>
<sequence length="677" mass="75755">MNSLKMSNPGNSNQLQTAEGQLKSCLRMLQNASTDNEKMAALLLFTHLMKTNPALTVNSNELFKAVDVKFLVRLLKSSNVPEGCPDYMFKSLALNILSSFTEGDILFHPLLLSNLGSIAEVLSMARTAAETSQIFDDSVAILLIFSRSANGCEHLLKSKCIPTICKAIIQNHEDDKLFNILRGILFHLPQHSWAQNCSDLSEVSMFFSAQFAENQDLLKFTACEKLLALLSSLCESQLSVNNSKIFPPKLKDEIRRGLNDILQARCKVEFKYTAIKLTKVMIELFGLEWTVINTSEKSVLDMSSTKFLLLALSIIQTEVRLILESGQIDAKSDFIVSCYVIIEKTIEFLICDKEQVNSFSNEVIMKIHSSLTETFDCVLQFLIGLGSQEAIGQTPCFQVPIVIATVRVLCVWLSEETNALTDKIAQVLPILLKWTKLGQTSAGEDNLPTNDSTPNNILLCLLPPLCHLSADESFCAILVKEDCHVLLANLFNTLWQAQQVERVDYPSYLITLCNVFLNVSVLEVELVKTSQEFGDILESIMNAVPKMVDANSTTLTAHFGLLGLILFRHRFKLNTPQLTVIQNDFILNSINFLKQVHLSVSADESNPLIHWNDISELWFLSLQNLVACAKTIEPVKKLILDSSWPKEIKVWMNNCNHSSNNLFQDLKSALLPIANLE</sequence>
<protein>
    <submittedName>
        <fullName evidence="2">Neurochondrin</fullName>
    </submittedName>
</protein>
<keyword evidence="3" id="KW-1185">Reference proteome</keyword>
<evidence type="ECO:0000256" key="1">
    <source>
        <dbReference type="ARBA" id="ARBA00006927"/>
    </source>
</evidence>
<dbReference type="SUPFAM" id="SSF48371">
    <property type="entry name" value="ARM repeat"/>
    <property type="match status" value="1"/>
</dbReference>
<dbReference type="GO" id="GO:0048168">
    <property type="term" value="P:regulation of neuronal synaptic plasticity"/>
    <property type="evidence" value="ECO:0007669"/>
    <property type="project" value="TreeGrafter"/>
</dbReference>
<evidence type="ECO:0000313" key="3">
    <source>
        <dbReference type="Proteomes" id="UP001152795"/>
    </source>
</evidence>
<reference evidence="2" key="1">
    <citation type="submission" date="2020-04" db="EMBL/GenBank/DDBJ databases">
        <authorList>
            <person name="Alioto T."/>
            <person name="Alioto T."/>
            <person name="Gomez Garrido J."/>
        </authorList>
    </citation>
    <scope>NUCLEOTIDE SEQUENCE</scope>
    <source>
        <strain evidence="2">A484AB</strain>
    </source>
</reference>
<dbReference type="AlphaFoldDB" id="A0A6S7FZY8"/>
<evidence type="ECO:0000313" key="2">
    <source>
        <dbReference type="EMBL" id="CAB3985015.1"/>
    </source>
</evidence>
<name>A0A6S7FZY8_PARCT</name>
<dbReference type="Proteomes" id="UP001152795">
    <property type="component" value="Unassembled WGS sequence"/>
</dbReference>
<comment type="similarity">
    <text evidence="1">Belongs to the neurochondrin family.</text>
</comment>
<dbReference type="EMBL" id="CACRXK020000817">
    <property type="protein sequence ID" value="CAB3985015.1"/>
    <property type="molecule type" value="Genomic_DNA"/>
</dbReference>
<dbReference type="Pfam" id="PF05536">
    <property type="entry name" value="Neurochondrin"/>
    <property type="match status" value="1"/>
</dbReference>
<organism evidence="2 3">
    <name type="scientific">Paramuricea clavata</name>
    <name type="common">Red gorgonian</name>
    <name type="synonym">Violescent sea-whip</name>
    <dbReference type="NCBI Taxonomy" id="317549"/>
    <lineage>
        <taxon>Eukaryota</taxon>
        <taxon>Metazoa</taxon>
        <taxon>Cnidaria</taxon>
        <taxon>Anthozoa</taxon>
        <taxon>Octocorallia</taxon>
        <taxon>Malacalcyonacea</taxon>
        <taxon>Plexauridae</taxon>
        <taxon>Paramuricea</taxon>
    </lineage>
</organism>
<dbReference type="PANTHER" id="PTHR13109:SF7">
    <property type="entry name" value="NEUROCHONDRIN"/>
    <property type="match status" value="1"/>
</dbReference>